<dbReference type="PANTHER" id="PTHR11559">
    <property type="entry name" value="CARBOXYLESTERASE"/>
    <property type="match status" value="1"/>
</dbReference>
<name>A0ABD0SJP7_LOXSC</name>
<dbReference type="Pfam" id="PF00135">
    <property type="entry name" value="COesterase"/>
    <property type="match status" value="1"/>
</dbReference>
<protein>
    <recommendedName>
        <fullName evidence="6">Carboxylic ester hydrolase</fullName>
        <ecNumber evidence="6">3.1.1.-</ecNumber>
    </recommendedName>
</protein>
<dbReference type="InterPro" id="IPR002018">
    <property type="entry name" value="CarbesteraseB"/>
</dbReference>
<evidence type="ECO:0000256" key="3">
    <source>
        <dbReference type="ARBA" id="ARBA00022801"/>
    </source>
</evidence>
<organism evidence="8 9">
    <name type="scientific">Loxostege sticticalis</name>
    <name type="common">Beet webworm moth</name>
    <dbReference type="NCBI Taxonomy" id="481309"/>
    <lineage>
        <taxon>Eukaryota</taxon>
        <taxon>Metazoa</taxon>
        <taxon>Ecdysozoa</taxon>
        <taxon>Arthropoda</taxon>
        <taxon>Hexapoda</taxon>
        <taxon>Insecta</taxon>
        <taxon>Pterygota</taxon>
        <taxon>Neoptera</taxon>
        <taxon>Endopterygota</taxon>
        <taxon>Lepidoptera</taxon>
        <taxon>Glossata</taxon>
        <taxon>Ditrysia</taxon>
        <taxon>Pyraloidea</taxon>
        <taxon>Crambidae</taxon>
        <taxon>Pyraustinae</taxon>
        <taxon>Loxostege</taxon>
    </lineage>
</organism>
<evidence type="ECO:0000256" key="4">
    <source>
        <dbReference type="ARBA" id="ARBA00023157"/>
    </source>
</evidence>
<evidence type="ECO:0000256" key="5">
    <source>
        <dbReference type="ARBA" id="ARBA00023180"/>
    </source>
</evidence>
<dbReference type="GO" id="GO:0052689">
    <property type="term" value="F:carboxylic ester hydrolase activity"/>
    <property type="evidence" value="ECO:0007669"/>
    <property type="project" value="UniProtKB-KW"/>
</dbReference>
<dbReference type="PROSITE" id="PS00941">
    <property type="entry name" value="CARBOXYLESTERASE_B_2"/>
    <property type="match status" value="1"/>
</dbReference>
<accession>A0ABD0SJP7</accession>
<feature type="signal peptide" evidence="6">
    <location>
        <begin position="1"/>
        <end position="18"/>
    </location>
</feature>
<evidence type="ECO:0000256" key="2">
    <source>
        <dbReference type="ARBA" id="ARBA00022487"/>
    </source>
</evidence>
<dbReference type="InterPro" id="IPR019819">
    <property type="entry name" value="Carboxylesterase_B_CS"/>
</dbReference>
<evidence type="ECO:0000259" key="7">
    <source>
        <dbReference type="Pfam" id="PF00135"/>
    </source>
</evidence>
<keyword evidence="6" id="KW-0732">Signal</keyword>
<gene>
    <name evidence="8" type="ORF">ABMA28_006008</name>
</gene>
<keyword evidence="3 6" id="KW-0378">Hydrolase</keyword>
<reference evidence="8 9" key="1">
    <citation type="submission" date="2024-06" db="EMBL/GenBank/DDBJ databases">
        <title>A chromosome-level genome assembly of beet webworm, Loxostege sticticalis.</title>
        <authorList>
            <person name="Zhang Y."/>
        </authorList>
    </citation>
    <scope>NUCLEOTIDE SEQUENCE [LARGE SCALE GENOMIC DNA]</scope>
    <source>
        <strain evidence="8">AQ028</strain>
        <tissue evidence="8">Male pupae</tissue>
    </source>
</reference>
<dbReference type="EC" id="3.1.1.-" evidence="6"/>
<dbReference type="Gene3D" id="3.40.50.1820">
    <property type="entry name" value="alpha/beta hydrolase"/>
    <property type="match status" value="1"/>
</dbReference>
<keyword evidence="5" id="KW-0325">Glycoprotein</keyword>
<proteinExistence type="inferred from homology"/>
<evidence type="ECO:0000313" key="8">
    <source>
        <dbReference type="EMBL" id="KAL0820061.1"/>
    </source>
</evidence>
<dbReference type="InterPro" id="IPR050309">
    <property type="entry name" value="Type-B_Carboxylest/Lipase"/>
</dbReference>
<dbReference type="EMBL" id="JBEDNZ010000019">
    <property type="protein sequence ID" value="KAL0820061.1"/>
    <property type="molecule type" value="Genomic_DNA"/>
</dbReference>
<dbReference type="PROSITE" id="PS00122">
    <property type="entry name" value="CARBOXYLESTERASE_B_1"/>
    <property type="match status" value="1"/>
</dbReference>
<evidence type="ECO:0000256" key="6">
    <source>
        <dbReference type="RuleBase" id="RU361235"/>
    </source>
</evidence>
<keyword evidence="4" id="KW-1015">Disulfide bond</keyword>
<dbReference type="InterPro" id="IPR019826">
    <property type="entry name" value="Carboxylesterase_B_AS"/>
</dbReference>
<comment type="caution">
    <text evidence="8">The sequence shown here is derived from an EMBL/GenBank/DDBJ whole genome shotgun (WGS) entry which is preliminary data.</text>
</comment>
<feature type="domain" description="Carboxylesterase type B" evidence="7">
    <location>
        <begin position="26"/>
        <end position="518"/>
    </location>
</feature>
<evidence type="ECO:0000313" key="9">
    <source>
        <dbReference type="Proteomes" id="UP001549921"/>
    </source>
</evidence>
<feature type="chain" id="PRO_5044528529" description="Carboxylic ester hydrolase" evidence="6">
    <location>
        <begin position="19"/>
        <end position="542"/>
    </location>
</feature>
<dbReference type="InterPro" id="IPR029058">
    <property type="entry name" value="AB_hydrolase_fold"/>
</dbReference>
<keyword evidence="2" id="KW-0719">Serine esterase</keyword>
<dbReference type="Proteomes" id="UP001549921">
    <property type="component" value="Unassembled WGS sequence"/>
</dbReference>
<evidence type="ECO:0000256" key="1">
    <source>
        <dbReference type="ARBA" id="ARBA00005964"/>
    </source>
</evidence>
<dbReference type="SUPFAM" id="SSF53474">
    <property type="entry name" value="alpha/beta-Hydrolases"/>
    <property type="match status" value="1"/>
</dbReference>
<dbReference type="AlphaFoldDB" id="A0ABD0SJP7"/>
<sequence>MGFHVKWIILVSLYLARLAPHPTAPVRASNGWLRGAVANEGSHAQYLGIPYATVKNRFQAPGPEPTWEGIRDFNDEHIRCVQRFTPSQIAGMEDCLTLNIYTPVLPSQDPRPVMVFIHGGGFRDGSGSPFLYGPQYFIRHDVILVTFNYRLEILGFLCLGIKEAPGNAGMKDQVAALRWIKKNIKAFGGDPNNITIFGESAGSASVMYHLLSPMSTGLFHKAIMQSGSAISPWSFQFEPLKTASLLASQLGHETEDPNEIHRLFMNHSHEELLSARVPRGEGDHVLSENIFVPCAEKKFPNVEQFLPDTPYSLMSQGLYNKVPVIIGYNSAEGYLFVGKENDTTISKMNFVGGMPRDLQFPNEGEKLTTAQKLREIYMGHEDVSRKTLKKFAHFVGDSGISFPVVFAIDLLVRTSDKPVFAYKMCYDGWMNFAKRYFGLSAWPGATHADELFYMFKIRIPVLLHEYIEWNMIQNITSMWTNFAKYSVPTTRQTTPPLPNWVATNKTNPHVLVIDKEFAKAALWESDIMRFWNSTYATYRRKK</sequence>
<comment type="similarity">
    <text evidence="1 6">Belongs to the type-B carboxylesterase/lipase family.</text>
</comment>